<dbReference type="AlphaFoldDB" id="A0A1C2EE74"/>
<dbReference type="OrthoDB" id="9798046at2"/>
<dbReference type="EMBL" id="MDEN01000051">
    <property type="protein sequence ID" value="OCX25267.1"/>
    <property type="molecule type" value="Genomic_DNA"/>
</dbReference>
<name>A0A1C2EE74_9PSED</name>
<organism evidence="2 3">
    <name type="scientific">Pseudomonas graminis</name>
    <dbReference type="NCBI Taxonomy" id="158627"/>
    <lineage>
        <taxon>Bacteria</taxon>
        <taxon>Pseudomonadati</taxon>
        <taxon>Pseudomonadota</taxon>
        <taxon>Gammaproteobacteria</taxon>
        <taxon>Pseudomonadales</taxon>
        <taxon>Pseudomonadaceae</taxon>
        <taxon>Pseudomonas</taxon>
    </lineage>
</organism>
<proteinExistence type="predicted"/>
<sequence length="110" mass="12727">MSLKVVILNSAKQDLKELRSYVLARFSDSVWSDTSMQLKKAMQLLAVAPYAGAVPEEIEMLKLNEYRQVVSGKNRIIYEIRQELVFIHAIIDVRRDMVSQLTKRLLHISH</sequence>
<evidence type="ECO:0000313" key="3">
    <source>
        <dbReference type="Proteomes" id="UP000095143"/>
    </source>
</evidence>
<evidence type="ECO:0000313" key="2">
    <source>
        <dbReference type="EMBL" id="OCX25267.1"/>
    </source>
</evidence>
<dbReference type="InterPro" id="IPR035093">
    <property type="entry name" value="RelE/ParE_toxin_dom_sf"/>
</dbReference>
<accession>A0A1C2EE74</accession>
<dbReference type="RefSeq" id="WP_065986683.1">
    <property type="nucleotide sequence ID" value="NZ_MDEN01000051.1"/>
</dbReference>
<reference evidence="2 3" key="1">
    <citation type="submission" date="2016-08" db="EMBL/GenBank/DDBJ databases">
        <title>Whole genome sequence of Pseudomonas graminis strain UASWS1507, a potential biological control agent for agriculture.</title>
        <authorList>
            <person name="Crovadore J."/>
            <person name="Calmin G."/>
            <person name="Chablais R."/>
            <person name="Cochard B."/>
            <person name="Lefort F."/>
        </authorList>
    </citation>
    <scope>NUCLEOTIDE SEQUENCE [LARGE SCALE GENOMIC DNA]</scope>
    <source>
        <strain evidence="2 3">UASWS1507</strain>
    </source>
</reference>
<gene>
    <name evidence="2" type="ORF">BBI10_03190</name>
</gene>
<keyword evidence="1" id="KW-1277">Toxin-antitoxin system</keyword>
<dbReference type="InterPro" id="IPR007712">
    <property type="entry name" value="RelE/ParE_toxin"/>
</dbReference>
<evidence type="ECO:0000256" key="1">
    <source>
        <dbReference type="ARBA" id="ARBA00022649"/>
    </source>
</evidence>
<dbReference type="Proteomes" id="UP000095143">
    <property type="component" value="Unassembled WGS sequence"/>
</dbReference>
<comment type="caution">
    <text evidence="2">The sequence shown here is derived from an EMBL/GenBank/DDBJ whole genome shotgun (WGS) entry which is preliminary data.</text>
</comment>
<dbReference type="Gene3D" id="3.30.2310.20">
    <property type="entry name" value="RelE-like"/>
    <property type="match status" value="1"/>
</dbReference>
<protein>
    <submittedName>
        <fullName evidence="2">Plasmid stabilization protein</fullName>
    </submittedName>
</protein>
<dbReference type="Pfam" id="PF05016">
    <property type="entry name" value="ParE_toxin"/>
    <property type="match status" value="1"/>
</dbReference>
<dbReference type="SUPFAM" id="SSF143011">
    <property type="entry name" value="RelE-like"/>
    <property type="match status" value="1"/>
</dbReference>